<feature type="transmembrane region" description="Helical" evidence="2">
    <location>
        <begin position="56"/>
        <end position="74"/>
    </location>
</feature>
<dbReference type="eggNOG" id="ENOG502ZBW4">
    <property type="taxonomic scope" value="Bacteria"/>
</dbReference>
<dbReference type="Proteomes" id="UP000002588">
    <property type="component" value="Chromosome"/>
</dbReference>
<keyword evidence="2" id="KW-0812">Transmembrane</keyword>
<dbReference type="KEGG" id="azo:azo2388"/>
<feature type="region of interest" description="Disordered" evidence="1">
    <location>
        <begin position="1"/>
        <end position="25"/>
    </location>
</feature>
<proteinExistence type="predicted"/>
<dbReference type="EMBL" id="AM406670">
    <property type="protein sequence ID" value="CAL95005.1"/>
    <property type="molecule type" value="Genomic_DNA"/>
</dbReference>
<feature type="transmembrane region" description="Helical" evidence="2">
    <location>
        <begin position="151"/>
        <end position="170"/>
    </location>
</feature>
<sequence>MVGRRTTTRINHPHTRMSTSPPPPAAGRGLIVDANYRFIAAYQEVNARIAQRQQALGLYVSLTIGLLAVLVALRPEAGRPSLPVEWLALGFPVTSATLVFLNYKAERALTNLRRFLSQLERLNDAHLTLPSYNTDPRWTQSANQARRYHDYASATLVATANTLALATVLGVHPERVAANTPVVWLIGVVAAFATLALALMPRLSYRPEPPSQ</sequence>
<organism evidence="3 4">
    <name type="scientific">Azoarcus sp. (strain BH72)</name>
    <dbReference type="NCBI Taxonomy" id="418699"/>
    <lineage>
        <taxon>Bacteria</taxon>
        <taxon>Pseudomonadati</taxon>
        <taxon>Pseudomonadota</taxon>
        <taxon>Betaproteobacteria</taxon>
        <taxon>Rhodocyclales</taxon>
        <taxon>Zoogloeaceae</taxon>
        <taxon>Azoarcus</taxon>
    </lineage>
</organism>
<keyword evidence="4" id="KW-1185">Reference proteome</keyword>
<protein>
    <submittedName>
        <fullName evidence="3">Hypothetical membrane protein</fullName>
    </submittedName>
</protein>
<evidence type="ECO:0000256" key="2">
    <source>
        <dbReference type="SAM" id="Phobius"/>
    </source>
</evidence>
<dbReference type="AlphaFoldDB" id="A1K850"/>
<keyword evidence="2" id="KW-1133">Transmembrane helix</keyword>
<accession>A1K850</accession>
<dbReference type="HOGENOM" id="CLU_1433010_0_0_4"/>
<gene>
    <name evidence="3" type="ordered locus">azo2388</name>
</gene>
<feature type="transmembrane region" description="Helical" evidence="2">
    <location>
        <begin position="182"/>
        <end position="200"/>
    </location>
</feature>
<reference evidence="3 4" key="1">
    <citation type="journal article" date="2006" name="Nat. Biotechnol.">
        <title>Complete genome of the mutualistic, N2-fixing grass endophyte Azoarcus sp. strain BH72.</title>
        <authorList>
            <person name="Krause A."/>
            <person name="Ramakumar A."/>
            <person name="Bartels D."/>
            <person name="Battistoni F."/>
            <person name="Bekel T."/>
            <person name="Boch J."/>
            <person name="Boehm M."/>
            <person name="Friedrich F."/>
            <person name="Hurek T."/>
            <person name="Krause L."/>
            <person name="Linke B."/>
            <person name="McHardy A.C."/>
            <person name="Sarkar A."/>
            <person name="Schneiker S."/>
            <person name="Syed A.A."/>
            <person name="Thauer R."/>
            <person name="Vorhoelter F.-J."/>
            <person name="Weidner S."/>
            <person name="Puehler A."/>
            <person name="Reinhold-Hurek B."/>
            <person name="Kaiser O."/>
            <person name="Goesmann A."/>
        </authorList>
    </citation>
    <scope>NUCLEOTIDE SEQUENCE [LARGE SCALE GENOMIC DNA]</scope>
    <source>
        <strain evidence="3 4">BH72</strain>
    </source>
</reference>
<keyword evidence="2" id="KW-0472">Membrane</keyword>
<name>A1K850_AZOSB</name>
<evidence type="ECO:0000313" key="4">
    <source>
        <dbReference type="Proteomes" id="UP000002588"/>
    </source>
</evidence>
<evidence type="ECO:0000256" key="1">
    <source>
        <dbReference type="SAM" id="MobiDB-lite"/>
    </source>
</evidence>
<evidence type="ECO:0000313" key="3">
    <source>
        <dbReference type="EMBL" id="CAL95005.1"/>
    </source>
</evidence>
<feature type="transmembrane region" description="Helical" evidence="2">
    <location>
        <begin position="86"/>
        <end position="103"/>
    </location>
</feature>
<dbReference type="STRING" id="62928.azo2388"/>